<dbReference type="RefSeq" id="XP_033538480.1">
    <property type="nucleotide sequence ID" value="XM_033681621.1"/>
</dbReference>
<evidence type="ECO:0000256" key="9">
    <source>
        <dbReference type="SAM" id="Phobius"/>
    </source>
</evidence>
<keyword evidence="5 9" id="KW-1133">Transmembrane helix</keyword>
<name>A0A6G1GG51_9PEZI</name>
<dbReference type="AlphaFoldDB" id="A0A6G1GG51"/>
<feature type="transmembrane region" description="Helical" evidence="9">
    <location>
        <begin position="230"/>
        <end position="253"/>
    </location>
</feature>
<evidence type="ECO:0000256" key="3">
    <source>
        <dbReference type="ARBA" id="ARBA00022692"/>
    </source>
</evidence>
<dbReference type="FunFam" id="1.20.1280.290:FF:000006">
    <property type="entry name" value="mannose-P-dolichol utilization defect 1 protein"/>
    <property type="match status" value="1"/>
</dbReference>
<evidence type="ECO:0000313" key="12">
    <source>
        <dbReference type="RefSeq" id="XP_033538480.1"/>
    </source>
</evidence>
<evidence type="ECO:0000256" key="8">
    <source>
        <dbReference type="SAM" id="MobiDB-lite"/>
    </source>
</evidence>
<keyword evidence="4" id="KW-0677">Repeat</keyword>
<dbReference type="PANTHER" id="PTHR12226:SF2">
    <property type="entry name" value="MANNOSE-P-DOLICHOL UTILIZATION DEFECT 1 PROTEIN"/>
    <property type="match status" value="1"/>
</dbReference>
<feature type="transmembrane region" description="Helical" evidence="9">
    <location>
        <begin position="204"/>
        <end position="224"/>
    </location>
</feature>
<accession>A0A6G1GG51</accession>
<reference evidence="12" key="3">
    <citation type="submission" date="2025-04" db="UniProtKB">
        <authorList>
            <consortium name="RefSeq"/>
        </authorList>
    </citation>
    <scope>IDENTIFICATION</scope>
    <source>
        <strain evidence="12">CBS 781.70</strain>
    </source>
</reference>
<dbReference type="EMBL" id="ML975149">
    <property type="protein sequence ID" value="KAF1816849.1"/>
    <property type="molecule type" value="Genomic_DNA"/>
</dbReference>
<dbReference type="PANTHER" id="PTHR12226">
    <property type="entry name" value="MANNOSE-P-DOLICHOL UTILIZATION DEFECT 1 LEC35 -RELATED"/>
    <property type="match status" value="1"/>
</dbReference>
<comment type="subcellular location">
    <subcellularLocation>
        <location evidence="1">Membrane</location>
        <topology evidence="1">Multi-pass membrane protein</topology>
    </subcellularLocation>
</comment>
<evidence type="ECO:0000256" key="2">
    <source>
        <dbReference type="ARBA" id="ARBA00022448"/>
    </source>
</evidence>
<reference evidence="12" key="2">
    <citation type="submission" date="2020-04" db="EMBL/GenBank/DDBJ databases">
        <authorList>
            <consortium name="NCBI Genome Project"/>
        </authorList>
    </citation>
    <scope>NUCLEOTIDE SEQUENCE</scope>
    <source>
        <strain evidence="12">CBS 781.70</strain>
    </source>
</reference>
<reference evidence="10 12" key="1">
    <citation type="submission" date="2020-01" db="EMBL/GenBank/DDBJ databases">
        <authorList>
            <consortium name="DOE Joint Genome Institute"/>
            <person name="Haridas S."/>
            <person name="Albert R."/>
            <person name="Binder M."/>
            <person name="Bloem J."/>
            <person name="Labutti K."/>
            <person name="Salamov A."/>
            <person name="Andreopoulos B."/>
            <person name="Baker S.E."/>
            <person name="Barry K."/>
            <person name="Bills G."/>
            <person name="Bluhm B.H."/>
            <person name="Cannon C."/>
            <person name="Castanera R."/>
            <person name="Culley D.E."/>
            <person name="Daum C."/>
            <person name="Ezra D."/>
            <person name="Gonzalez J.B."/>
            <person name="Henrissat B."/>
            <person name="Kuo A."/>
            <person name="Liang C."/>
            <person name="Lipzen A."/>
            <person name="Lutzoni F."/>
            <person name="Magnuson J."/>
            <person name="Mondo S."/>
            <person name="Nolan M."/>
            <person name="Ohm R."/>
            <person name="Pangilinan J."/>
            <person name="Park H.-J."/>
            <person name="Ramirez L."/>
            <person name="Alfaro M."/>
            <person name="Sun H."/>
            <person name="Tritt A."/>
            <person name="Yoshinaga Y."/>
            <person name="Zwiers L.-H."/>
            <person name="Turgeon B.G."/>
            <person name="Goodwin S.B."/>
            <person name="Spatafora J.W."/>
            <person name="Crous P.W."/>
            <person name="Grigoriev I.V."/>
        </authorList>
    </citation>
    <scope>NUCLEOTIDE SEQUENCE</scope>
    <source>
        <strain evidence="10 12">CBS 781.70</strain>
    </source>
</reference>
<dbReference type="InterPro" id="IPR016817">
    <property type="entry name" value="MannP-dilichol_defect-1"/>
</dbReference>
<comment type="similarity">
    <text evidence="7">Belongs to the MPDU1 (TC 2.A.43.3) family.</text>
</comment>
<evidence type="ECO:0000256" key="7">
    <source>
        <dbReference type="ARBA" id="ARBA00038475"/>
    </source>
</evidence>
<evidence type="ECO:0000313" key="10">
    <source>
        <dbReference type="EMBL" id="KAF1816849.1"/>
    </source>
</evidence>
<proteinExistence type="inferred from homology"/>
<dbReference type="Proteomes" id="UP000504638">
    <property type="component" value="Unplaced"/>
</dbReference>
<feature type="non-terminal residue" evidence="10">
    <location>
        <position position="1"/>
    </location>
</feature>
<dbReference type="OrthoDB" id="271506at2759"/>
<evidence type="ECO:0000256" key="6">
    <source>
        <dbReference type="ARBA" id="ARBA00023136"/>
    </source>
</evidence>
<feature type="compositionally biased region" description="Polar residues" evidence="8">
    <location>
        <begin position="282"/>
        <end position="292"/>
    </location>
</feature>
<keyword evidence="11" id="KW-1185">Reference proteome</keyword>
<keyword evidence="3 9" id="KW-0812">Transmembrane</keyword>
<evidence type="ECO:0000256" key="1">
    <source>
        <dbReference type="ARBA" id="ARBA00004141"/>
    </source>
</evidence>
<evidence type="ECO:0000313" key="11">
    <source>
        <dbReference type="Proteomes" id="UP000504638"/>
    </source>
</evidence>
<gene>
    <name evidence="10 12" type="ORF">P152DRAFT_477937</name>
</gene>
<dbReference type="InterPro" id="IPR006603">
    <property type="entry name" value="PQ-loop_rpt"/>
</dbReference>
<keyword evidence="2" id="KW-0813">Transport</keyword>
<organism evidence="10">
    <name type="scientific">Eremomyces bilateralis CBS 781.70</name>
    <dbReference type="NCBI Taxonomy" id="1392243"/>
    <lineage>
        <taxon>Eukaryota</taxon>
        <taxon>Fungi</taxon>
        <taxon>Dikarya</taxon>
        <taxon>Ascomycota</taxon>
        <taxon>Pezizomycotina</taxon>
        <taxon>Dothideomycetes</taxon>
        <taxon>Dothideomycetes incertae sedis</taxon>
        <taxon>Eremomycetales</taxon>
        <taxon>Eremomycetaceae</taxon>
        <taxon>Eremomyces</taxon>
    </lineage>
</organism>
<feature type="compositionally biased region" description="Basic residues" evidence="8">
    <location>
        <begin position="260"/>
        <end position="271"/>
    </location>
</feature>
<evidence type="ECO:0000256" key="5">
    <source>
        <dbReference type="ARBA" id="ARBA00022989"/>
    </source>
</evidence>
<sequence>MEVLDTAVEAVRPYVKPITHNLPTFIFDAGTSLIGPHCYKTLLLDFDPFQSPECLKLATSKALGLAIIASSSVVKLPQLIKLAKSRSAEGLSFTAYALETAAFIITCAYNARSGNPFSTYGESALISVQNVAIATMILHFSGKKLEAQAWFAGVGFAVSALLGKGVVGDEAMGYLQAGAGVLSIASKVPQIWTIYKEGGTGQLSAFAVFMYLIGSLSRVFTTLQEVDDPIILYGFIAGFILNGILAVQMVYYWNGSSKTKAKTTTSKKRQAAIKGKEPVPVASSTTTRSKGTPSRRKA</sequence>
<dbReference type="Gene3D" id="1.20.1280.290">
    <property type="match status" value="2"/>
</dbReference>
<dbReference type="GeneID" id="54422191"/>
<keyword evidence="6 9" id="KW-0472">Membrane</keyword>
<dbReference type="Pfam" id="PF04193">
    <property type="entry name" value="PQ-loop"/>
    <property type="match status" value="2"/>
</dbReference>
<dbReference type="GO" id="GO:0016020">
    <property type="term" value="C:membrane"/>
    <property type="evidence" value="ECO:0007669"/>
    <property type="project" value="UniProtKB-SubCell"/>
</dbReference>
<evidence type="ECO:0000256" key="4">
    <source>
        <dbReference type="ARBA" id="ARBA00022737"/>
    </source>
</evidence>
<feature type="region of interest" description="Disordered" evidence="8">
    <location>
        <begin position="260"/>
        <end position="298"/>
    </location>
</feature>
<dbReference type="SMART" id="SM00679">
    <property type="entry name" value="CTNS"/>
    <property type="match status" value="2"/>
</dbReference>
<protein>
    <submittedName>
        <fullName evidence="10 12">Polyketide synthase</fullName>
    </submittedName>
</protein>
<dbReference type="PIRSF" id="PIRSF023381">
    <property type="entry name" value="MannP-dilichol_defect-1p"/>
    <property type="match status" value="1"/>
</dbReference>